<evidence type="ECO:0000313" key="2">
    <source>
        <dbReference type="Proteomes" id="UP000019246"/>
    </source>
</evidence>
<name>W7AUP6_9LIST</name>
<dbReference type="AlphaFoldDB" id="W7AUP6"/>
<proteinExistence type="predicted"/>
<evidence type="ECO:0000313" key="1">
    <source>
        <dbReference type="EMBL" id="EUJ17367.1"/>
    </source>
</evidence>
<reference evidence="1 2" key="1">
    <citation type="journal article" date="2014" name="Int. J. Syst. Evol. Microbiol.">
        <title>Listeria floridensis sp. nov., Listeria aquatica sp. nov., Listeria cornellensis sp. nov., Listeria riparia sp. nov. and Listeria grandensis sp. nov., from agricultural and natural environments.</title>
        <authorList>
            <person name="den Bakker H.C."/>
            <person name="Warchocki S."/>
            <person name="Wright E.M."/>
            <person name="Allred A.F."/>
            <person name="Ahlstrom C."/>
            <person name="Manuel C.S."/>
            <person name="Stasiewicz M.J."/>
            <person name="Burrell A."/>
            <person name="Roof S."/>
            <person name="Strawn L."/>
            <person name="Fortes E.D."/>
            <person name="Nightingale K.K."/>
            <person name="Kephart D."/>
            <person name="Wiedmann M."/>
        </authorList>
    </citation>
    <scope>NUCLEOTIDE SEQUENCE [LARGE SCALE GENOMIC DNA]</scope>
    <source>
        <strain evidence="1 2">FSL S10-1188</strain>
    </source>
</reference>
<comment type="caution">
    <text evidence="1">The sequence shown here is derived from an EMBL/GenBank/DDBJ whole genome shotgun (WGS) entry which is preliminary data.</text>
</comment>
<dbReference type="PATRIC" id="fig|1265818.5.peg.2573"/>
<evidence type="ECO:0008006" key="3">
    <source>
        <dbReference type="Google" id="ProtNLM"/>
    </source>
</evidence>
<dbReference type="Proteomes" id="UP000019246">
    <property type="component" value="Unassembled WGS sequence"/>
</dbReference>
<protein>
    <recommendedName>
        <fullName evidence="3">Phage protein</fullName>
    </recommendedName>
</protein>
<sequence length="90" mass="11130">MKRLQEIDYQTLIYLYESHVEKDRGYLKAHYHNLKRLNRHGFLTVVYNGAGVPYSVILTRRALELFRNRKHSYHRYERREHQEIQRKKSL</sequence>
<dbReference type="RefSeq" id="WP_036073794.1">
    <property type="nucleotide sequence ID" value="NZ_AOCG01000013.1"/>
</dbReference>
<organism evidence="1 2">
    <name type="scientific">Listeria aquatica FSL S10-1188</name>
    <dbReference type="NCBI Taxonomy" id="1265818"/>
    <lineage>
        <taxon>Bacteria</taxon>
        <taxon>Bacillati</taxon>
        <taxon>Bacillota</taxon>
        <taxon>Bacilli</taxon>
        <taxon>Bacillales</taxon>
        <taxon>Listeriaceae</taxon>
        <taxon>Listeria</taxon>
    </lineage>
</organism>
<keyword evidence="2" id="KW-1185">Reference proteome</keyword>
<gene>
    <name evidence="1" type="ORF">MAQA_12781</name>
</gene>
<accession>W7AUP6</accession>
<dbReference type="OrthoDB" id="2363444at2"/>
<dbReference type="EMBL" id="AOCG01000013">
    <property type="protein sequence ID" value="EUJ17367.1"/>
    <property type="molecule type" value="Genomic_DNA"/>
</dbReference>
<dbReference type="STRING" id="1265818.MAQA_12781"/>